<reference evidence="2 3" key="1">
    <citation type="submission" date="2020-08" db="EMBL/GenBank/DDBJ databases">
        <title>A Genomic Blueprint of the Chicken Gut Microbiome.</title>
        <authorList>
            <person name="Gilroy R."/>
            <person name="Ravi A."/>
            <person name="Getino M."/>
            <person name="Pursley I."/>
            <person name="Horton D.L."/>
            <person name="Alikhan N.-F."/>
            <person name="Baker D."/>
            <person name="Gharbi K."/>
            <person name="Hall N."/>
            <person name="Watson M."/>
            <person name="Adriaenssens E.M."/>
            <person name="Foster-Nyarko E."/>
            <person name="Jarju S."/>
            <person name="Secka A."/>
            <person name="Antonio M."/>
            <person name="Oren A."/>
            <person name="Chaudhuri R."/>
            <person name="La Ragione R.M."/>
            <person name="Hildebrand F."/>
            <person name="Pallen M.J."/>
        </authorList>
    </citation>
    <scope>NUCLEOTIDE SEQUENCE [LARGE SCALE GENOMIC DNA]</scope>
    <source>
        <strain evidence="2 3">Sa1BUA1</strain>
    </source>
</reference>
<feature type="domain" description="AB hydrolase-1" evidence="1">
    <location>
        <begin position="6"/>
        <end position="220"/>
    </location>
</feature>
<dbReference type="Proteomes" id="UP000661894">
    <property type="component" value="Unassembled WGS sequence"/>
</dbReference>
<dbReference type="PANTHER" id="PTHR37017:SF11">
    <property type="entry name" value="ESTERASE_LIPASE_THIOESTERASE DOMAIN-CONTAINING PROTEIN"/>
    <property type="match status" value="1"/>
</dbReference>
<sequence length="235" mass="25259">MATFMLLPGAGGSGWIWHLVARELEARGHRAAPVDLPAGDDDAGLREYVDAVVGAVPAGAQDLAVVALSMGALTAPLVCERLPVRLLVLHNAMVPTPGETGGDWWQVTGQHEAMVEHARGIGLSEADLEDEAVLYGHDVPPELFAEEGERDSEQSGRPFADPWPLTRWPDVPTRVITGRDDRLFPRDFQHRLARERLGTVPDDVDGGHLAALSHPEQVAALLDRYAAEVLGAQAG</sequence>
<dbReference type="RefSeq" id="WP_251838240.1">
    <property type="nucleotide sequence ID" value="NZ_JACSPO010000001.1"/>
</dbReference>
<protein>
    <submittedName>
        <fullName evidence="2">Alpha/beta hydrolase</fullName>
    </submittedName>
</protein>
<comment type="caution">
    <text evidence="2">The sequence shown here is derived from an EMBL/GenBank/DDBJ whole genome shotgun (WGS) entry which is preliminary data.</text>
</comment>
<evidence type="ECO:0000259" key="1">
    <source>
        <dbReference type="Pfam" id="PF12697"/>
    </source>
</evidence>
<dbReference type="Pfam" id="PF12697">
    <property type="entry name" value="Abhydrolase_6"/>
    <property type="match status" value="1"/>
</dbReference>
<dbReference type="SUPFAM" id="SSF53474">
    <property type="entry name" value="alpha/beta-Hydrolases"/>
    <property type="match status" value="1"/>
</dbReference>
<dbReference type="PANTHER" id="PTHR37017">
    <property type="entry name" value="AB HYDROLASE-1 DOMAIN-CONTAINING PROTEIN-RELATED"/>
    <property type="match status" value="1"/>
</dbReference>
<dbReference type="InterPro" id="IPR000073">
    <property type="entry name" value="AB_hydrolase_1"/>
</dbReference>
<dbReference type="EMBL" id="JACSPO010000001">
    <property type="protein sequence ID" value="MBD8061098.1"/>
    <property type="molecule type" value="Genomic_DNA"/>
</dbReference>
<accession>A0ABR8YYE8</accession>
<keyword evidence="2" id="KW-0378">Hydrolase</keyword>
<dbReference type="GO" id="GO:0016787">
    <property type="term" value="F:hydrolase activity"/>
    <property type="evidence" value="ECO:0007669"/>
    <property type="project" value="UniProtKB-KW"/>
</dbReference>
<keyword evidence="3" id="KW-1185">Reference proteome</keyword>
<dbReference type="InterPro" id="IPR029058">
    <property type="entry name" value="AB_hydrolase_fold"/>
</dbReference>
<organism evidence="2 3">
    <name type="scientific">Oceanitalea stevensii</name>
    <dbReference type="NCBI Taxonomy" id="2763072"/>
    <lineage>
        <taxon>Bacteria</taxon>
        <taxon>Bacillati</taxon>
        <taxon>Actinomycetota</taxon>
        <taxon>Actinomycetes</taxon>
        <taxon>Micrococcales</taxon>
        <taxon>Bogoriellaceae</taxon>
        <taxon>Georgenia</taxon>
    </lineage>
</organism>
<name>A0ABR8YYE8_9MICO</name>
<proteinExistence type="predicted"/>
<dbReference type="Gene3D" id="3.40.50.1820">
    <property type="entry name" value="alpha/beta hydrolase"/>
    <property type="match status" value="1"/>
</dbReference>
<gene>
    <name evidence="2" type="ORF">H9624_02015</name>
</gene>
<evidence type="ECO:0000313" key="3">
    <source>
        <dbReference type="Proteomes" id="UP000661894"/>
    </source>
</evidence>
<evidence type="ECO:0000313" key="2">
    <source>
        <dbReference type="EMBL" id="MBD8061098.1"/>
    </source>
</evidence>
<dbReference type="InterPro" id="IPR052897">
    <property type="entry name" value="Sec-Metab_Biosynth_Hydrolase"/>
</dbReference>